<feature type="transmembrane region" description="Helical" evidence="8">
    <location>
        <begin position="74"/>
        <end position="92"/>
    </location>
</feature>
<dbReference type="AlphaFoldDB" id="A0A3R9Y8U2"/>
<keyword evidence="3" id="KW-0813">Transport</keyword>
<keyword evidence="7 8" id="KW-0472">Membrane</keyword>
<comment type="subcellular location">
    <subcellularLocation>
        <location evidence="1">Cell membrane</location>
        <topology evidence="1">Multi-pass membrane protein</topology>
    </subcellularLocation>
</comment>
<dbReference type="RefSeq" id="WP_126699638.1">
    <property type="nucleotide sequence ID" value="NZ_RWKW01000033.1"/>
</dbReference>
<keyword evidence="10" id="KW-1185">Reference proteome</keyword>
<evidence type="ECO:0000313" key="10">
    <source>
        <dbReference type="Proteomes" id="UP000278398"/>
    </source>
</evidence>
<feature type="transmembrane region" description="Helical" evidence="8">
    <location>
        <begin position="168"/>
        <end position="185"/>
    </location>
</feature>
<sequence length="252" mass="27151">MSVATSTRKAFASEFWRGTRRGIPVIVASAPFGVLFGALAVQTGFTVGEAVLMSATVFAGASQMVGIELFGKSIPAWMIVLSVFAVNFRHVLYSAAFGRRTAHWSVPRKAFAFFFLADPQFAESERKVEAGETIGFVWYMGLALPMYGLWVLNTWLGALFGRLIPDTHALGLDYLLPIYFVGMLMGFRKRPLWLPVVIASGAAAMVAHSWVGSPWHVSIGATAGILLAAFMPVNAAARTDAASRKGITGDPT</sequence>
<accession>A0A3R9Y8U2</accession>
<keyword evidence="4" id="KW-1003">Cell membrane</keyword>
<dbReference type="Proteomes" id="UP000278398">
    <property type="component" value="Unassembled WGS sequence"/>
</dbReference>
<reference evidence="9 10" key="1">
    <citation type="submission" date="2018-12" db="EMBL/GenBank/DDBJ databases">
        <title>Mesorhizobium carbonis sp. nov., isolated from coal mine water.</title>
        <authorList>
            <person name="Xin W."/>
            <person name="Xu Z."/>
            <person name="Xiang F."/>
            <person name="Zhang J."/>
            <person name="Xi L."/>
            <person name="Liu J."/>
        </authorList>
    </citation>
    <scope>NUCLEOTIDE SEQUENCE [LARGE SCALE GENOMIC DNA]</scope>
    <source>
        <strain evidence="9 10">B2.3</strain>
    </source>
</reference>
<proteinExistence type="inferred from homology"/>
<dbReference type="InterPro" id="IPR011606">
    <property type="entry name" value="Brnchd-chn_aa_trnsp_permease"/>
</dbReference>
<feature type="transmembrane region" description="Helical" evidence="8">
    <location>
        <begin position="21"/>
        <end position="41"/>
    </location>
</feature>
<dbReference type="GO" id="GO:1903785">
    <property type="term" value="P:L-valine transmembrane transport"/>
    <property type="evidence" value="ECO:0007669"/>
    <property type="project" value="TreeGrafter"/>
</dbReference>
<evidence type="ECO:0000256" key="3">
    <source>
        <dbReference type="ARBA" id="ARBA00022448"/>
    </source>
</evidence>
<dbReference type="OrthoDB" id="3579489at2"/>
<keyword evidence="6 8" id="KW-1133">Transmembrane helix</keyword>
<evidence type="ECO:0000256" key="1">
    <source>
        <dbReference type="ARBA" id="ARBA00004651"/>
    </source>
</evidence>
<comment type="caution">
    <text evidence="9">The sequence shown here is derived from an EMBL/GenBank/DDBJ whole genome shotgun (WGS) entry which is preliminary data.</text>
</comment>
<evidence type="ECO:0000256" key="6">
    <source>
        <dbReference type="ARBA" id="ARBA00022989"/>
    </source>
</evidence>
<dbReference type="GO" id="GO:0005886">
    <property type="term" value="C:plasma membrane"/>
    <property type="evidence" value="ECO:0007669"/>
    <property type="project" value="UniProtKB-SubCell"/>
</dbReference>
<gene>
    <name evidence="9" type="ORF">EJC49_09510</name>
</gene>
<feature type="transmembrane region" description="Helical" evidence="8">
    <location>
        <begin position="217"/>
        <end position="237"/>
    </location>
</feature>
<feature type="transmembrane region" description="Helical" evidence="8">
    <location>
        <begin position="136"/>
        <end position="156"/>
    </location>
</feature>
<comment type="similarity">
    <text evidence="2">Belongs to the AzlC family.</text>
</comment>
<evidence type="ECO:0000256" key="8">
    <source>
        <dbReference type="SAM" id="Phobius"/>
    </source>
</evidence>
<keyword evidence="5 8" id="KW-0812">Transmembrane</keyword>
<organism evidence="9 10">
    <name type="scientific">Aquibium carbonis</name>
    <dbReference type="NCBI Taxonomy" id="2495581"/>
    <lineage>
        <taxon>Bacteria</taxon>
        <taxon>Pseudomonadati</taxon>
        <taxon>Pseudomonadota</taxon>
        <taxon>Alphaproteobacteria</taxon>
        <taxon>Hyphomicrobiales</taxon>
        <taxon>Phyllobacteriaceae</taxon>
        <taxon>Aquibium</taxon>
    </lineage>
</organism>
<feature type="transmembrane region" description="Helical" evidence="8">
    <location>
        <begin position="192"/>
        <end position="211"/>
    </location>
</feature>
<dbReference type="PANTHER" id="PTHR34979">
    <property type="entry name" value="INNER MEMBRANE PROTEIN YGAZ"/>
    <property type="match status" value="1"/>
</dbReference>
<evidence type="ECO:0000256" key="2">
    <source>
        <dbReference type="ARBA" id="ARBA00010735"/>
    </source>
</evidence>
<evidence type="ECO:0000256" key="5">
    <source>
        <dbReference type="ARBA" id="ARBA00022692"/>
    </source>
</evidence>
<dbReference type="Pfam" id="PF03591">
    <property type="entry name" value="AzlC"/>
    <property type="match status" value="1"/>
</dbReference>
<dbReference type="EMBL" id="RWKW01000033">
    <property type="protein sequence ID" value="RST86698.1"/>
    <property type="molecule type" value="Genomic_DNA"/>
</dbReference>
<evidence type="ECO:0000256" key="4">
    <source>
        <dbReference type="ARBA" id="ARBA00022475"/>
    </source>
</evidence>
<protein>
    <submittedName>
        <fullName evidence="9">Branched-chain amino acid ABC transporter permease</fullName>
    </submittedName>
</protein>
<name>A0A3R9Y8U2_9HYPH</name>
<evidence type="ECO:0000313" key="9">
    <source>
        <dbReference type="EMBL" id="RST86698.1"/>
    </source>
</evidence>
<evidence type="ECO:0000256" key="7">
    <source>
        <dbReference type="ARBA" id="ARBA00023136"/>
    </source>
</evidence>
<dbReference type="PANTHER" id="PTHR34979:SF1">
    <property type="entry name" value="INNER MEMBRANE PROTEIN YGAZ"/>
    <property type="match status" value="1"/>
</dbReference>